<reference evidence="8" key="1">
    <citation type="journal article" date="2003" name="Science">
        <title>In-depth view of structure, activity, and evolution of rice chromosome 10.</title>
        <authorList>
            <consortium name="Rice Chromosome 10 Sequencing Consortium"/>
        </authorList>
    </citation>
    <scope>NUCLEOTIDE SEQUENCE [LARGE SCALE GENOMIC DNA]</scope>
</reference>
<sequence length="205" mass="21900">MAQQQPRRVLRVAPPGRGGARAEAERGEEGEAVFATVQAAVDAVPVGNRVRTVIRLAPGTYREPVYVAKAKNLVTLSGEAGSPEATVITWDNTATRIKHSQSSRVIGTGTFGCGTIIVEGEDFIAENITFENSAPQGSGQAVALRVTADRCAFYNCRFLGWQVTVTSSSATLLPCWNIAIFIANQRVTLLLTAGNPHQKLLVMCS</sequence>
<dbReference type="InterPro" id="IPR000070">
    <property type="entry name" value="Pectinesterase_cat"/>
</dbReference>
<dbReference type="EMBL" id="DP000086">
    <property type="protein sequence ID" value="ABG66073.1"/>
    <property type="molecule type" value="Genomic_DNA"/>
</dbReference>
<dbReference type="AlphaFoldDB" id="Q109P9"/>
<evidence type="ECO:0000256" key="6">
    <source>
        <dbReference type="SAM" id="MobiDB-lite"/>
    </source>
</evidence>
<evidence type="ECO:0000256" key="1">
    <source>
        <dbReference type="ARBA" id="ARBA00005184"/>
    </source>
</evidence>
<comment type="pathway">
    <text evidence="1">Glycan metabolism; pectin degradation; 2-dehydro-3-deoxy-D-gluconate from pectin: step 1/5.</text>
</comment>
<dbReference type="GO" id="GO:0042545">
    <property type="term" value="P:cell wall modification"/>
    <property type="evidence" value="ECO:0007669"/>
    <property type="project" value="InterPro"/>
</dbReference>
<reference evidence="8" key="2">
    <citation type="submission" date="2003-05" db="EMBL/GenBank/DDBJ databases">
        <authorList>
            <person name="Buell C.R."/>
            <person name="Wing R.A."/>
            <person name="McCombie W.R."/>
            <person name="Messing J."/>
            <person name="Yuan Q."/>
            <person name="Ouyang S."/>
        </authorList>
    </citation>
    <scope>NUCLEOTIDE SEQUENCE</scope>
</reference>
<dbReference type="SUPFAM" id="SSF51126">
    <property type="entry name" value="Pectin lyase-like"/>
    <property type="match status" value="1"/>
</dbReference>
<feature type="domain" description="Pectinesterase catalytic" evidence="7">
    <location>
        <begin position="28"/>
        <end position="166"/>
    </location>
</feature>
<feature type="region of interest" description="Disordered" evidence="6">
    <location>
        <begin position="1"/>
        <end position="29"/>
    </location>
</feature>
<dbReference type="UniPathway" id="UPA00545">
    <property type="reaction ID" value="UER00823"/>
</dbReference>
<keyword evidence="5" id="KW-0063">Aspartyl esterase</keyword>
<dbReference type="InterPro" id="IPR012334">
    <property type="entry name" value="Pectin_lyas_fold"/>
</dbReference>
<dbReference type="PANTHER" id="PTHR31321">
    <property type="entry name" value="ACYL-COA THIOESTER HYDROLASE YBHC-RELATED"/>
    <property type="match status" value="1"/>
</dbReference>
<dbReference type="Gene3D" id="2.160.20.10">
    <property type="entry name" value="Single-stranded right-handed beta-helix, Pectin lyase-like"/>
    <property type="match status" value="1"/>
</dbReference>
<dbReference type="GO" id="GO:0045490">
    <property type="term" value="P:pectin catabolic process"/>
    <property type="evidence" value="ECO:0007669"/>
    <property type="project" value="UniProtKB-UniPathway"/>
</dbReference>
<comment type="similarity">
    <text evidence="2">Belongs to the pectinesterase family.</text>
</comment>
<evidence type="ECO:0000259" key="7">
    <source>
        <dbReference type="Pfam" id="PF01095"/>
    </source>
</evidence>
<dbReference type="Pfam" id="PF01095">
    <property type="entry name" value="Pectinesterase"/>
    <property type="match status" value="1"/>
</dbReference>
<feature type="compositionally biased region" description="Basic and acidic residues" evidence="6">
    <location>
        <begin position="20"/>
        <end position="29"/>
    </location>
</feature>
<dbReference type="InterPro" id="IPR011050">
    <property type="entry name" value="Pectin_lyase_fold/virulence"/>
</dbReference>
<keyword evidence="4" id="KW-0378">Hydrolase</keyword>
<dbReference type="GO" id="GO:0030599">
    <property type="term" value="F:pectinesterase activity"/>
    <property type="evidence" value="ECO:0007669"/>
    <property type="project" value="UniProtKB-EC"/>
</dbReference>
<dbReference type="EC" id="3.1.1.11" evidence="3"/>
<evidence type="ECO:0000256" key="2">
    <source>
        <dbReference type="ARBA" id="ARBA00008891"/>
    </source>
</evidence>
<reference evidence="8" key="3">
    <citation type="submission" date="2006-07" db="EMBL/GenBank/DDBJ databases">
        <authorList>
            <person name="Buell R."/>
        </authorList>
    </citation>
    <scope>NUCLEOTIDE SEQUENCE</scope>
</reference>
<name>Q109P9_ORYSJ</name>
<evidence type="ECO:0000256" key="5">
    <source>
        <dbReference type="ARBA" id="ARBA00023085"/>
    </source>
</evidence>
<proteinExistence type="inferred from homology"/>
<protein>
    <recommendedName>
        <fullName evidence="3">pectinesterase</fullName>
        <ecNumber evidence="3">3.1.1.11</ecNumber>
    </recommendedName>
</protein>
<organism evidence="8">
    <name type="scientific">Oryza sativa subsp. japonica</name>
    <name type="common">Rice</name>
    <dbReference type="NCBI Taxonomy" id="39947"/>
    <lineage>
        <taxon>Eukaryota</taxon>
        <taxon>Viridiplantae</taxon>
        <taxon>Streptophyta</taxon>
        <taxon>Embryophyta</taxon>
        <taxon>Tracheophyta</taxon>
        <taxon>Spermatophyta</taxon>
        <taxon>Magnoliopsida</taxon>
        <taxon>Liliopsida</taxon>
        <taxon>Poales</taxon>
        <taxon>Poaceae</taxon>
        <taxon>BOP clade</taxon>
        <taxon>Oryzoideae</taxon>
        <taxon>Oryzeae</taxon>
        <taxon>Oryzinae</taxon>
        <taxon>Oryza</taxon>
        <taxon>Oryza sativa</taxon>
    </lineage>
</organism>
<evidence type="ECO:0000313" key="8">
    <source>
        <dbReference type="EMBL" id="ABG66073.1"/>
    </source>
</evidence>
<evidence type="ECO:0000256" key="4">
    <source>
        <dbReference type="ARBA" id="ARBA00022801"/>
    </source>
</evidence>
<dbReference type="PANTHER" id="PTHR31321:SF12">
    <property type="entry name" value="PECTINESTERASE 31"/>
    <property type="match status" value="1"/>
</dbReference>
<evidence type="ECO:0000256" key="3">
    <source>
        <dbReference type="ARBA" id="ARBA00013229"/>
    </source>
</evidence>
<accession>Q109P9</accession>
<gene>
    <name evidence="8" type="ordered locus">LOC_Os10g26680</name>
</gene>